<accession>A0A0B8Z7H3</accession>
<dbReference type="Proteomes" id="UP000031338">
    <property type="component" value="Unassembled WGS sequence"/>
</dbReference>
<evidence type="ECO:0000313" key="3">
    <source>
        <dbReference type="Proteomes" id="UP000031338"/>
    </source>
</evidence>
<name>A0A0B8Z7H3_9SPHN</name>
<comment type="caution">
    <text evidence="2">The sequence shown here is derived from an EMBL/GenBank/DDBJ whole genome shotgun (WGS) entry which is preliminary data.</text>
</comment>
<keyword evidence="3" id="KW-1185">Reference proteome</keyword>
<sequence>MEPNRYGLDGEPLSCCSLESDPVTGLSTPQVEISHADQVSATKVGVTWFVALFVGVVAYLVSQSNVIG</sequence>
<protein>
    <submittedName>
        <fullName evidence="2">Uncharacterized protein</fullName>
    </submittedName>
</protein>
<evidence type="ECO:0000256" key="1">
    <source>
        <dbReference type="SAM" id="Phobius"/>
    </source>
</evidence>
<dbReference type="AlphaFoldDB" id="A0A0B8Z7H3"/>
<organism evidence="2 3">
    <name type="scientific">Novosphingobium subterraneum</name>
    <dbReference type="NCBI Taxonomy" id="48936"/>
    <lineage>
        <taxon>Bacteria</taxon>
        <taxon>Pseudomonadati</taxon>
        <taxon>Pseudomonadota</taxon>
        <taxon>Alphaproteobacteria</taxon>
        <taxon>Sphingomonadales</taxon>
        <taxon>Sphingomonadaceae</taxon>
        <taxon>Novosphingobium</taxon>
    </lineage>
</organism>
<gene>
    <name evidence="2" type="ORF">NJ75_04328</name>
</gene>
<keyword evidence="1" id="KW-0812">Transmembrane</keyword>
<keyword evidence="1" id="KW-0472">Membrane</keyword>
<reference evidence="2 3" key="1">
    <citation type="submission" date="2014-10" db="EMBL/GenBank/DDBJ databases">
        <title>Draft genome sequence of Novosphingobium subterraneum DSM 12447.</title>
        <authorList>
            <person name="Gan H.M."/>
            <person name="Gan H.Y."/>
            <person name="Savka M.A."/>
        </authorList>
    </citation>
    <scope>NUCLEOTIDE SEQUENCE [LARGE SCALE GENOMIC DNA]</scope>
    <source>
        <strain evidence="2 3">DSM 12447</strain>
    </source>
</reference>
<proteinExistence type="predicted"/>
<feature type="transmembrane region" description="Helical" evidence="1">
    <location>
        <begin position="44"/>
        <end position="62"/>
    </location>
</feature>
<evidence type="ECO:0000313" key="2">
    <source>
        <dbReference type="EMBL" id="KHS42200.1"/>
    </source>
</evidence>
<keyword evidence="1" id="KW-1133">Transmembrane helix</keyword>
<dbReference type="EMBL" id="JRVC01000032">
    <property type="protein sequence ID" value="KHS42200.1"/>
    <property type="molecule type" value="Genomic_DNA"/>
</dbReference>